<dbReference type="KEGG" id="acel:acsn021_19060"/>
<dbReference type="SUPFAM" id="SSF51556">
    <property type="entry name" value="Metallo-dependent hydrolases"/>
    <property type="match status" value="1"/>
</dbReference>
<dbReference type="RefSeq" id="WP_184091072.1">
    <property type="nucleotide sequence ID" value="NZ_AP023367.1"/>
</dbReference>
<dbReference type="EMBL" id="AP023367">
    <property type="protein sequence ID" value="BCJ94337.1"/>
    <property type="molecule type" value="Genomic_DNA"/>
</dbReference>
<gene>
    <name evidence="1" type="ORF">acsn021_19060</name>
</gene>
<evidence type="ECO:0000313" key="1">
    <source>
        <dbReference type="EMBL" id="BCJ94337.1"/>
    </source>
</evidence>
<dbReference type="Gene3D" id="2.30.40.10">
    <property type="entry name" value="Urease, subunit C, domain 1"/>
    <property type="match status" value="1"/>
</dbReference>
<dbReference type="InterPro" id="IPR006680">
    <property type="entry name" value="Amidohydro-rel"/>
</dbReference>
<dbReference type="PANTHER" id="PTHR43135:SF3">
    <property type="entry name" value="ALPHA-D-RIBOSE 1-METHYLPHOSPHONATE 5-TRIPHOSPHATE DIPHOSPHATASE"/>
    <property type="match status" value="1"/>
</dbReference>
<sequence length="390" mass="41843">MKALLIKGGFVHDAVNPAPYIADILAVDGKITKIQQDIVPEEGTEVVDATGLNVYPGLVDAHSHIGLDGYGIGFEGQDYNELNDIITPHLRAIDAVNPRDESLLLAALGGVTTVSTGPGSSNVLGGAFTAIKLIGDRIDNMILKEKTAMKCAFGENPKRCYKDKNNYSRMSTAAKLREMLFQAKEYKEKLDNAGEDLSKKPAFNMKLEALLPVLNREMPLKAHAHRADDIFTAIRIAKEFDLKLTLEHCTEGHLIAGELAKEGYPVAVGPSLGHATKYELRNKTFKTPGILAKAGLSVSIITDSPVIPQQYLALCAGLAVKSGMEPFAALQAITINPAKHIGVEARVGSLSVGKDADIVIADGDIMDSLTNVVGTYIDGKLIKADKNVEM</sequence>
<dbReference type="Pfam" id="PF01979">
    <property type="entry name" value="Amidohydro_1"/>
    <property type="match status" value="1"/>
</dbReference>
<dbReference type="AlphaFoldDB" id="A0A6S6R2N8"/>
<keyword evidence="2" id="KW-1185">Reference proteome</keyword>
<dbReference type="InterPro" id="IPR011059">
    <property type="entry name" value="Metal-dep_hydrolase_composite"/>
</dbReference>
<name>A0A6S6R2N8_9FIRM</name>
<protein>
    <submittedName>
        <fullName evidence="1">Hydrolase</fullName>
    </submittedName>
</protein>
<evidence type="ECO:0000313" key="2">
    <source>
        <dbReference type="Proteomes" id="UP000515561"/>
    </source>
</evidence>
<dbReference type="InterPro" id="IPR032466">
    <property type="entry name" value="Metal_Hydrolase"/>
</dbReference>
<keyword evidence="1" id="KW-0378">Hydrolase</keyword>
<dbReference type="InterPro" id="IPR051781">
    <property type="entry name" value="Metallo-dep_Hydrolase"/>
</dbReference>
<reference evidence="1 2" key="1">
    <citation type="journal article" date="2016" name="Int. J. Syst. Evol. Microbiol.">
        <title>Descriptions of Anaerotaenia torta gen. nov., sp. nov. and Anaerocolumna cellulosilytica gen. nov., sp. nov. isolated from a methanogenic reactor of cattle waste.</title>
        <authorList>
            <person name="Uek A."/>
            <person name="Ohtaki Y."/>
            <person name="Kaku N."/>
            <person name="Ueki K."/>
        </authorList>
    </citation>
    <scope>NUCLEOTIDE SEQUENCE [LARGE SCALE GENOMIC DNA]</scope>
    <source>
        <strain evidence="1 2">SN021</strain>
    </source>
</reference>
<dbReference type="PANTHER" id="PTHR43135">
    <property type="entry name" value="ALPHA-D-RIBOSE 1-METHYLPHOSPHONATE 5-TRIPHOSPHATE DIPHOSPHATASE"/>
    <property type="match status" value="1"/>
</dbReference>
<organism evidence="1 2">
    <name type="scientific">Anaerocolumna cellulosilytica</name>
    <dbReference type="NCBI Taxonomy" id="433286"/>
    <lineage>
        <taxon>Bacteria</taxon>
        <taxon>Bacillati</taxon>
        <taxon>Bacillota</taxon>
        <taxon>Clostridia</taxon>
        <taxon>Lachnospirales</taxon>
        <taxon>Lachnospiraceae</taxon>
        <taxon>Anaerocolumna</taxon>
    </lineage>
</organism>
<dbReference type="Gene3D" id="3.20.20.140">
    <property type="entry name" value="Metal-dependent hydrolases"/>
    <property type="match status" value="1"/>
</dbReference>
<proteinExistence type="predicted"/>
<accession>A0A6S6R2N8</accession>
<dbReference type="GO" id="GO:0016810">
    <property type="term" value="F:hydrolase activity, acting on carbon-nitrogen (but not peptide) bonds"/>
    <property type="evidence" value="ECO:0007669"/>
    <property type="project" value="InterPro"/>
</dbReference>
<dbReference type="Proteomes" id="UP000515561">
    <property type="component" value="Chromosome"/>
</dbReference>
<dbReference type="CDD" id="cd01309">
    <property type="entry name" value="Met_dep_hydrolase_C"/>
    <property type="match status" value="1"/>
</dbReference>
<dbReference type="SUPFAM" id="SSF51338">
    <property type="entry name" value="Composite domain of metallo-dependent hydrolases"/>
    <property type="match status" value="1"/>
</dbReference>